<feature type="region of interest" description="Disordered" evidence="1">
    <location>
        <begin position="142"/>
        <end position="164"/>
    </location>
</feature>
<organism evidence="2 3">
    <name type="scientific">Candidatus Eisenbergiella intestinigallinarum</name>
    <dbReference type="NCBI Taxonomy" id="2838549"/>
    <lineage>
        <taxon>Bacteria</taxon>
        <taxon>Bacillati</taxon>
        <taxon>Bacillota</taxon>
        <taxon>Clostridia</taxon>
        <taxon>Lachnospirales</taxon>
        <taxon>Lachnospiraceae</taxon>
        <taxon>Eisenbergiella</taxon>
    </lineage>
</organism>
<dbReference type="AlphaFoldDB" id="A0A9D2QM36"/>
<dbReference type="Proteomes" id="UP000823922">
    <property type="component" value="Unassembled WGS sequence"/>
</dbReference>
<dbReference type="EMBL" id="DWVS01000290">
    <property type="protein sequence ID" value="HJC88598.1"/>
    <property type="molecule type" value="Genomic_DNA"/>
</dbReference>
<evidence type="ECO:0000256" key="1">
    <source>
        <dbReference type="SAM" id="MobiDB-lite"/>
    </source>
</evidence>
<feature type="compositionally biased region" description="Basic residues" evidence="1">
    <location>
        <begin position="14"/>
        <end position="25"/>
    </location>
</feature>
<evidence type="ECO:0000313" key="2">
    <source>
        <dbReference type="EMBL" id="HJC88598.1"/>
    </source>
</evidence>
<gene>
    <name evidence="2" type="ORF">H9926_11360</name>
</gene>
<sequence>MSLNDTQGKDVTRRLQHKRGRRSRKEMRQLQLEREGLETVSFPVCTAHPDCHACRNGRCMALDRNDFGRRDCPFYKNSEINRREQREGLEKLIRMGRTDLIDKYKRTFQELGIFGMSDSFTEQATAELDRYSESCLRELLSMDTGNGPEEVSGLPTDEEDDWDD</sequence>
<comment type="caution">
    <text evidence="2">The sequence shown here is derived from an EMBL/GenBank/DDBJ whole genome shotgun (WGS) entry which is preliminary data.</text>
</comment>
<evidence type="ECO:0000313" key="3">
    <source>
        <dbReference type="Proteomes" id="UP000823922"/>
    </source>
</evidence>
<reference evidence="2" key="2">
    <citation type="submission" date="2021-04" db="EMBL/GenBank/DDBJ databases">
        <authorList>
            <person name="Gilroy R."/>
        </authorList>
    </citation>
    <scope>NUCLEOTIDE SEQUENCE</scope>
    <source>
        <strain evidence="2">ChiBcec1-1630</strain>
    </source>
</reference>
<name>A0A9D2QM36_9FIRM</name>
<accession>A0A9D2QM36</accession>
<feature type="region of interest" description="Disordered" evidence="1">
    <location>
        <begin position="1"/>
        <end position="29"/>
    </location>
</feature>
<protein>
    <submittedName>
        <fullName evidence="2">Uncharacterized protein</fullName>
    </submittedName>
</protein>
<proteinExistence type="predicted"/>
<reference evidence="2" key="1">
    <citation type="journal article" date="2021" name="PeerJ">
        <title>Extensive microbial diversity within the chicken gut microbiome revealed by metagenomics and culture.</title>
        <authorList>
            <person name="Gilroy R."/>
            <person name="Ravi A."/>
            <person name="Getino M."/>
            <person name="Pursley I."/>
            <person name="Horton D.L."/>
            <person name="Alikhan N.F."/>
            <person name="Baker D."/>
            <person name="Gharbi K."/>
            <person name="Hall N."/>
            <person name="Watson M."/>
            <person name="Adriaenssens E.M."/>
            <person name="Foster-Nyarko E."/>
            <person name="Jarju S."/>
            <person name="Secka A."/>
            <person name="Antonio M."/>
            <person name="Oren A."/>
            <person name="Chaudhuri R.R."/>
            <person name="La Ragione R."/>
            <person name="Hildebrand F."/>
            <person name="Pallen M.J."/>
        </authorList>
    </citation>
    <scope>NUCLEOTIDE SEQUENCE</scope>
    <source>
        <strain evidence="2">ChiBcec1-1630</strain>
    </source>
</reference>